<evidence type="ECO:0000256" key="1">
    <source>
        <dbReference type="SAM" id="MobiDB-lite"/>
    </source>
</evidence>
<organism evidence="2 3">
    <name type="scientific">Lasallia pustulata</name>
    <dbReference type="NCBI Taxonomy" id="136370"/>
    <lineage>
        <taxon>Eukaryota</taxon>
        <taxon>Fungi</taxon>
        <taxon>Dikarya</taxon>
        <taxon>Ascomycota</taxon>
        <taxon>Pezizomycotina</taxon>
        <taxon>Lecanoromycetes</taxon>
        <taxon>OSLEUM clade</taxon>
        <taxon>Umbilicariomycetidae</taxon>
        <taxon>Umbilicariales</taxon>
        <taxon>Umbilicariaceae</taxon>
        <taxon>Lasallia</taxon>
    </lineage>
</organism>
<name>A0A5M8PY57_9LECA</name>
<feature type="region of interest" description="Disordered" evidence="1">
    <location>
        <begin position="41"/>
        <end position="70"/>
    </location>
</feature>
<evidence type="ECO:0000313" key="3">
    <source>
        <dbReference type="Proteomes" id="UP000324767"/>
    </source>
</evidence>
<dbReference type="EMBL" id="VXIT01000003">
    <property type="protein sequence ID" value="KAA6413882.1"/>
    <property type="molecule type" value="Genomic_DNA"/>
</dbReference>
<protein>
    <submittedName>
        <fullName evidence="2">Glycosyltransferase family 8</fullName>
    </submittedName>
</protein>
<dbReference type="Gene3D" id="3.90.550.10">
    <property type="entry name" value="Spore Coat Polysaccharide Biosynthesis Protein SpsA, Chain A"/>
    <property type="match status" value="1"/>
</dbReference>
<comment type="caution">
    <text evidence="2">The sequence shown here is derived from an EMBL/GenBank/DDBJ whole genome shotgun (WGS) entry which is preliminary data.</text>
</comment>
<gene>
    <name evidence="2" type="ORF">FRX48_02244</name>
</gene>
<sequence>MLLTSGQISMTISSCIVFIFTSLLFLSGYVLQQQTVRGLQEALRPPPPPTPTLSASAPHPSSAIPKEFGNPPGSKGHVAFEEYISVRKPEGGWGKVAYVQLLRDHIHVCNAVMLFADLSRERSPAQRVILYPSVWDEQRESQKAMTPYLETSMRLLQRAAKRYGVRLLPIKPILGLGVGSVMAYPLAGLFSLTTFDRLVYLRPSGLMLNSSPLDDLFTTPMNTSLATLSAGSAELPVTPSIVLLRPSTERYRDFATSLSAAGYSDEAFLQNSAPIVEKSPISGRETVRLLAETSALEFEGDDFNMTSFFAGTSYVHIQDIGMPGPEYDAPRDAFLRSRPSGFQARGAWEDVYETYRTKRMDICGLDLEPVGLAGGGDDDGASGLPAFVEETV</sequence>
<keyword evidence="2" id="KW-0808">Transferase</keyword>
<dbReference type="GO" id="GO:0016740">
    <property type="term" value="F:transferase activity"/>
    <property type="evidence" value="ECO:0007669"/>
    <property type="project" value="UniProtKB-KW"/>
</dbReference>
<reference evidence="2 3" key="1">
    <citation type="submission" date="2019-09" db="EMBL/GenBank/DDBJ databases">
        <title>The hologenome of the rock-dwelling lichen Lasallia pustulata.</title>
        <authorList>
            <person name="Greshake Tzovaras B."/>
            <person name="Segers F."/>
            <person name="Bicker A."/>
            <person name="Dal Grande F."/>
            <person name="Otte J."/>
            <person name="Hankeln T."/>
            <person name="Schmitt I."/>
            <person name="Ebersberger I."/>
        </authorList>
    </citation>
    <scope>NUCLEOTIDE SEQUENCE [LARGE SCALE GENOMIC DNA]</scope>
    <source>
        <strain evidence="2">A1-1</strain>
    </source>
</reference>
<evidence type="ECO:0000313" key="2">
    <source>
        <dbReference type="EMBL" id="KAA6413882.1"/>
    </source>
</evidence>
<proteinExistence type="predicted"/>
<dbReference type="InterPro" id="IPR029044">
    <property type="entry name" value="Nucleotide-diphossugar_trans"/>
</dbReference>
<dbReference type="AlphaFoldDB" id="A0A5M8PY57"/>
<feature type="compositionally biased region" description="Low complexity" evidence="1">
    <location>
        <begin position="52"/>
        <end position="65"/>
    </location>
</feature>
<accession>A0A5M8PY57</accession>
<dbReference type="Proteomes" id="UP000324767">
    <property type="component" value="Unassembled WGS sequence"/>
</dbReference>
<dbReference type="OrthoDB" id="5367275at2759"/>